<reference evidence="3 5" key="2">
    <citation type="journal article" date="2013" name="Nature">
        <title>Insights into bilaterian evolution from three spiralian genomes.</title>
        <authorList>
            <person name="Simakov O."/>
            <person name="Marletaz F."/>
            <person name="Cho S.J."/>
            <person name="Edsinger-Gonzales E."/>
            <person name="Havlak P."/>
            <person name="Hellsten U."/>
            <person name="Kuo D.H."/>
            <person name="Larsson T."/>
            <person name="Lv J."/>
            <person name="Arendt D."/>
            <person name="Savage R."/>
            <person name="Osoegawa K."/>
            <person name="de Jong P."/>
            <person name="Grimwood J."/>
            <person name="Chapman J.A."/>
            <person name="Shapiro H."/>
            <person name="Aerts A."/>
            <person name="Otillar R.P."/>
            <person name="Terry A.Y."/>
            <person name="Boore J.L."/>
            <person name="Grigoriev I.V."/>
            <person name="Lindberg D.R."/>
            <person name="Seaver E.C."/>
            <person name="Weisblat D.A."/>
            <person name="Putnam N.H."/>
            <person name="Rokhsar D.S."/>
        </authorList>
    </citation>
    <scope>NUCLEOTIDE SEQUENCE</scope>
    <source>
        <strain evidence="3 5">I ESC-2004</strain>
    </source>
</reference>
<proteinExistence type="predicted"/>
<dbReference type="SUPFAM" id="SSF57667">
    <property type="entry name" value="beta-beta-alpha zinc fingers"/>
    <property type="match status" value="1"/>
</dbReference>
<evidence type="ECO:0000259" key="2">
    <source>
        <dbReference type="PROSITE" id="PS50157"/>
    </source>
</evidence>
<dbReference type="STRING" id="283909.R7VMC8"/>
<name>R7VMC8_CAPTE</name>
<dbReference type="HOGENOM" id="CLU_1116640_0_0_1"/>
<dbReference type="Proteomes" id="UP000014760">
    <property type="component" value="Unassembled WGS sequence"/>
</dbReference>
<reference evidence="5" key="1">
    <citation type="submission" date="2012-12" db="EMBL/GenBank/DDBJ databases">
        <authorList>
            <person name="Hellsten U."/>
            <person name="Grimwood J."/>
            <person name="Chapman J.A."/>
            <person name="Shapiro H."/>
            <person name="Aerts A."/>
            <person name="Otillar R.P."/>
            <person name="Terry A.Y."/>
            <person name="Boore J.L."/>
            <person name="Simakov O."/>
            <person name="Marletaz F."/>
            <person name="Cho S.-J."/>
            <person name="Edsinger-Gonzales E."/>
            <person name="Havlak P."/>
            <person name="Kuo D.-H."/>
            <person name="Larsson T."/>
            <person name="Lv J."/>
            <person name="Arendt D."/>
            <person name="Savage R."/>
            <person name="Osoegawa K."/>
            <person name="de Jong P."/>
            <person name="Lindberg D.R."/>
            <person name="Seaver E.C."/>
            <person name="Weisblat D.A."/>
            <person name="Putnam N.H."/>
            <person name="Grigoriev I.V."/>
            <person name="Rokhsar D.S."/>
        </authorList>
    </citation>
    <scope>NUCLEOTIDE SEQUENCE</scope>
    <source>
        <strain evidence="5">I ESC-2004</strain>
    </source>
</reference>
<evidence type="ECO:0000313" key="3">
    <source>
        <dbReference type="EMBL" id="ELU18615.1"/>
    </source>
</evidence>
<keyword evidence="5" id="KW-1185">Reference proteome</keyword>
<reference evidence="4" key="3">
    <citation type="submission" date="2015-06" db="UniProtKB">
        <authorList>
            <consortium name="EnsemblMetazoa"/>
        </authorList>
    </citation>
    <scope>IDENTIFICATION</scope>
</reference>
<dbReference type="GO" id="GO:0008270">
    <property type="term" value="F:zinc ion binding"/>
    <property type="evidence" value="ECO:0007669"/>
    <property type="project" value="UniProtKB-KW"/>
</dbReference>
<gene>
    <name evidence="3" type="ORF">CAPTEDRAFT_216910</name>
</gene>
<dbReference type="PROSITE" id="PS00028">
    <property type="entry name" value="ZINC_FINGER_C2H2_1"/>
    <property type="match status" value="1"/>
</dbReference>
<evidence type="ECO:0000313" key="4">
    <source>
        <dbReference type="EnsemblMetazoa" id="CapteP216910"/>
    </source>
</evidence>
<evidence type="ECO:0000256" key="1">
    <source>
        <dbReference type="PROSITE-ProRule" id="PRU00042"/>
    </source>
</evidence>
<protein>
    <recommendedName>
        <fullName evidence="2">C2H2-type domain-containing protein</fullName>
    </recommendedName>
</protein>
<dbReference type="InterPro" id="IPR036236">
    <property type="entry name" value="Znf_C2H2_sf"/>
</dbReference>
<feature type="domain" description="C2H2-type" evidence="2">
    <location>
        <begin position="70"/>
        <end position="94"/>
    </location>
</feature>
<sequence length="249" mass="27893">MNDSTMSMGQQRVMSSTVGDLPERQQFLTLCSTLVVSSPTKKTKQTPPQKLVDVDQYVSGARAAAEKEKFRCEDCKRNFKSFKALEQHSASQKHRVSVLLQKFRKNCSEFICDKNGVVVSSEFDTDDGCVRIPVEKKVEKEIVITIKNENTDGGVDILMCRCLHKMRVFKMDGFARLQLPPGAAHSISVRVMCNGLGTYVVPLCLHLQFHGENFHIVRSLKAVCSNALVRDLVISEYSASDLYEILANL</sequence>
<dbReference type="EnsemblMetazoa" id="CapteT216910">
    <property type="protein sequence ID" value="CapteP216910"/>
    <property type="gene ID" value="CapteG216910"/>
</dbReference>
<keyword evidence="1" id="KW-0863">Zinc-finger</keyword>
<evidence type="ECO:0000313" key="5">
    <source>
        <dbReference type="Proteomes" id="UP000014760"/>
    </source>
</evidence>
<organism evidence="3">
    <name type="scientific">Capitella teleta</name>
    <name type="common">Polychaete worm</name>
    <dbReference type="NCBI Taxonomy" id="283909"/>
    <lineage>
        <taxon>Eukaryota</taxon>
        <taxon>Metazoa</taxon>
        <taxon>Spiralia</taxon>
        <taxon>Lophotrochozoa</taxon>
        <taxon>Annelida</taxon>
        <taxon>Polychaeta</taxon>
        <taxon>Sedentaria</taxon>
        <taxon>Scolecida</taxon>
        <taxon>Capitellidae</taxon>
        <taxon>Capitella</taxon>
    </lineage>
</organism>
<dbReference type="EMBL" id="KB291809">
    <property type="protein sequence ID" value="ELU18615.1"/>
    <property type="molecule type" value="Genomic_DNA"/>
</dbReference>
<dbReference type="InterPro" id="IPR013087">
    <property type="entry name" value="Znf_C2H2_type"/>
</dbReference>
<keyword evidence="1" id="KW-0862">Zinc</keyword>
<dbReference type="AlphaFoldDB" id="R7VMC8"/>
<dbReference type="EMBL" id="AMQN01016185">
    <property type="status" value="NOT_ANNOTATED_CDS"/>
    <property type="molecule type" value="Genomic_DNA"/>
</dbReference>
<dbReference type="PROSITE" id="PS50157">
    <property type="entry name" value="ZINC_FINGER_C2H2_2"/>
    <property type="match status" value="1"/>
</dbReference>
<keyword evidence="1" id="KW-0479">Metal-binding</keyword>
<accession>R7VMC8</accession>
<dbReference type="Pfam" id="PF21633">
    <property type="entry name" value="MOV-10_Ig-like"/>
    <property type="match status" value="1"/>
</dbReference>
<dbReference type="InterPro" id="IPR049077">
    <property type="entry name" value="MOV-10_Ig-like"/>
</dbReference>